<proteinExistence type="predicted"/>
<gene>
    <name evidence="1" type="ORF">BDV35DRAFT_284026</name>
</gene>
<accession>A0A5N6GQR6</accession>
<dbReference type="EMBL" id="ML734623">
    <property type="protein sequence ID" value="KAB8244691.1"/>
    <property type="molecule type" value="Genomic_DNA"/>
</dbReference>
<dbReference type="Proteomes" id="UP000325434">
    <property type="component" value="Unassembled WGS sequence"/>
</dbReference>
<dbReference type="AlphaFoldDB" id="A0A5N6GQR6"/>
<reference evidence="1" key="1">
    <citation type="submission" date="2019-04" db="EMBL/GenBank/DDBJ databases">
        <title>Friends and foes A comparative genomics study of 23 Aspergillus species from section Flavi.</title>
        <authorList>
            <consortium name="DOE Joint Genome Institute"/>
            <person name="Kjaerbolling I."/>
            <person name="Vesth T."/>
            <person name="Frisvad J.C."/>
            <person name="Nybo J.L."/>
            <person name="Theobald S."/>
            <person name="Kildgaard S."/>
            <person name="Isbrandt T."/>
            <person name="Kuo A."/>
            <person name="Sato A."/>
            <person name="Lyhne E.K."/>
            <person name="Kogle M.E."/>
            <person name="Wiebenga A."/>
            <person name="Kun R.S."/>
            <person name="Lubbers R.J."/>
            <person name="Makela M.R."/>
            <person name="Barry K."/>
            <person name="Chovatia M."/>
            <person name="Clum A."/>
            <person name="Daum C."/>
            <person name="Haridas S."/>
            <person name="He G."/>
            <person name="LaButti K."/>
            <person name="Lipzen A."/>
            <person name="Mondo S."/>
            <person name="Riley R."/>
            <person name="Salamov A."/>
            <person name="Simmons B.A."/>
            <person name="Magnuson J.K."/>
            <person name="Henrissat B."/>
            <person name="Mortensen U.H."/>
            <person name="Larsen T.O."/>
            <person name="Devries R.P."/>
            <person name="Grigoriev I.V."/>
            <person name="Machida M."/>
            <person name="Baker S.E."/>
            <person name="Andersen M.R."/>
        </authorList>
    </citation>
    <scope>NUCLEOTIDE SEQUENCE [LARGE SCALE GENOMIC DNA]</scope>
    <source>
        <strain evidence="1">CBS 121.62</strain>
    </source>
</reference>
<evidence type="ECO:0000313" key="1">
    <source>
        <dbReference type="EMBL" id="KAB8244691.1"/>
    </source>
</evidence>
<organism evidence="1">
    <name type="scientific">Aspergillus flavus</name>
    <dbReference type="NCBI Taxonomy" id="5059"/>
    <lineage>
        <taxon>Eukaryota</taxon>
        <taxon>Fungi</taxon>
        <taxon>Dikarya</taxon>
        <taxon>Ascomycota</taxon>
        <taxon>Pezizomycotina</taxon>
        <taxon>Eurotiomycetes</taxon>
        <taxon>Eurotiomycetidae</taxon>
        <taxon>Eurotiales</taxon>
        <taxon>Aspergillaceae</taxon>
        <taxon>Aspergillus</taxon>
        <taxon>Aspergillus subgen. Circumdati</taxon>
    </lineage>
</organism>
<sequence length="151" mass="17206">MICGGRFLTLFREEPKVLKIRYHQILQVVEHCTMFILIVRHGRKQLKTNKECGLHCRHQVGKQPWGTIPNNYSCLISLPEAPHDHPVTPRLCCGCCVLRRRSPGARTESPSQTKLSFFPPFSTPHCIVHDSSATPFPLSHILSPPVLTEYR</sequence>
<name>A0A5N6GQR6_ASPFL</name>
<protein>
    <submittedName>
        <fullName evidence="1">Uncharacterized protein</fullName>
    </submittedName>
</protein>